<gene>
    <name evidence="2" type="ORF">F0M18_06270</name>
</gene>
<keyword evidence="3" id="KW-1185">Reference proteome</keyword>
<dbReference type="PANTHER" id="PTHR48207:SF4">
    <property type="entry name" value="BLL6097 PROTEIN"/>
    <property type="match status" value="1"/>
</dbReference>
<dbReference type="RefSeq" id="WP_149610544.1">
    <property type="nucleotide sequence ID" value="NZ_VTUX01000002.1"/>
</dbReference>
<proteinExistence type="predicted"/>
<dbReference type="Gene3D" id="3.30.1540.10">
    <property type="entry name" value="formyl-coa transferase, domain 3"/>
    <property type="match status" value="1"/>
</dbReference>
<name>A0A5B0X4E1_9GAMM</name>
<dbReference type="InterPro" id="IPR044855">
    <property type="entry name" value="CoA-Trfase_III_dom3_sf"/>
</dbReference>
<dbReference type="InterPro" id="IPR050483">
    <property type="entry name" value="CoA-transferase_III_domain"/>
</dbReference>
<dbReference type="Pfam" id="PF02515">
    <property type="entry name" value="CoA_transf_3"/>
    <property type="match status" value="1"/>
</dbReference>
<keyword evidence="1 2" id="KW-0808">Transferase</keyword>
<dbReference type="InterPro" id="IPR023606">
    <property type="entry name" value="CoA-Trfase_III_dom_1_sf"/>
</dbReference>
<dbReference type="Gene3D" id="3.40.50.10540">
    <property type="entry name" value="Crotonobetainyl-coa:carnitine coa-transferase, domain 1"/>
    <property type="match status" value="1"/>
</dbReference>
<dbReference type="InterPro" id="IPR003673">
    <property type="entry name" value="CoA-Trfase_fam_III"/>
</dbReference>
<dbReference type="GO" id="GO:0008410">
    <property type="term" value="F:CoA-transferase activity"/>
    <property type="evidence" value="ECO:0007669"/>
    <property type="project" value="TreeGrafter"/>
</dbReference>
<protein>
    <submittedName>
        <fullName evidence="2">CoA transferase</fullName>
    </submittedName>
</protein>
<evidence type="ECO:0000313" key="3">
    <source>
        <dbReference type="Proteomes" id="UP000323708"/>
    </source>
</evidence>
<dbReference type="AlphaFoldDB" id="A0A5B0X4E1"/>
<organism evidence="2 3">
    <name type="scientific">Pseudohalioglobus sediminis</name>
    <dbReference type="NCBI Taxonomy" id="2606449"/>
    <lineage>
        <taxon>Bacteria</taxon>
        <taxon>Pseudomonadati</taxon>
        <taxon>Pseudomonadota</taxon>
        <taxon>Gammaproteobacteria</taxon>
        <taxon>Cellvibrionales</taxon>
        <taxon>Halieaceae</taxon>
        <taxon>Pseudohalioglobus</taxon>
    </lineage>
</organism>
<dbReference type="EMBL" id="VTUX01000002">
    <property type="protein sequence ID" value="KAA1193437.1"/>
    <property type="molecule type" value="Genomic_DNA"/>
</dbReference>
<evidence type="ECO:0000256" key="1">
    <source>
        <dbReference type="ARBA" id="ARBA00022679"/>
    </source>
</evidence>
<dbReference type="SUPFAM" id="SSF89796">
    <property type="entry name" value="CoA-transferase family III (CaiB/BaiF)"/>
    <property type="match status" value="1"/>
</dbReference>
<dbReference type="PANTHER" id="PTHR48207">
    <property type="entry name" value="SUCCINATE--HYDROXYMETHYLGLUTARATE COA-TRANSFERASE"/>
    <property type="match status" value="1"/>
</dbReference>
<comment type="caution">
    <text evidence="2">The sequence shown here is derived from an EMBL/GenBank/DDBJ whole genome shotgun (WGS) entry which is preliminary data.</text>
</comment>
<reference evidence="2 3" key="1">
    <citation type="submission" date="2019-09" db="EMBL/GenBank/DDBJ databases">
        <authorList>
            <person name="Chen X.-Y."/>
        </authorList>
    </citation>
    <scope>NUCLEOTIDE SEQUENCE [LARGE SCALE GENOMIC DNA]</scope>
    <source>
        <strain evidence="2 3">NY5</strain>
    </source>
</reference>
<dbReference type="Proteomes" id="UP000323708">
    <property type="component" value="Unassembled WGS sequence"/>
</dbReference>
<evidence type="ECO:0000313" key="2">
    <source>
        <dbReference type="EMBL" id="KAA1193437.1"/>
    </source>
</evidence>
<sequence>MTAPLEGIRIVEMTSVVLGPYACQMLGDLGADVIKIEPPGGDTNRHLGPHRNHSDMCSMYLGCNRNKRSVALDLKSPRGRQAALDIISSADVVVHNFRPQAMARLGLDYDAVRTVNPEIIYCATYGYSKRGPYGDKGALDDSIQAASGAAALAEKVLGEPRYMPTIIADKTTAMFVVQSVLAALFYKLRTGEGQEIEVPMYESMVSFVMTEHLWGQSFEPPLGEAGYVRLMAEHRKPYRCKDGKYLAVLPYWDNHWLTFCELAGRPELATDARFIDMATRLKNINESYRVTGEIIAGRSRQEWLDLLGDTKVPTMVVNSLDDLIDDPHLVATGFWQQMAHPTEGQLRLSSPPMNMSRTQPTIRRHAPRLGENTAEVLAEAGYAQEDIDSLVADGAAMLEKV</sequence>
<accession>A0A5B0X4E1</accession>